<feature type="repeat" description="Hemopexin" evidence="1">
    <location>
        <begin position="36"/>
        <end position="83"/>
    </location>
</feature>
<evidence type="ECO:0000313" key="3">
    <source>
        <dbReference type="Proteomes" id="UP001529510"/>
    </source>
</evidence>
<dbReference type="Gene3D" id="2.110.10.10">
    <property type="entry name" value="Hemopexin-like domain"/>
    <property type="match status" value="1"/>
</dbReference>
<dbReference type="SUPFAM" id="SSF50923">
    <property type="entry name" value="Hemopexin-like domain"/>
    <property type="match status" value="1"/>
</dbReference>
<evidence type="ECO:0000313" key="2">
    <source>
        <dbReference type="EMBL" id="KAL0173373.1"/>
    </source>
</evidence>
<proteinExistence type="predicted"/>
<dbReference type="SMART" id="SM00120">
    <property type="entry name" value="HX"/>
    <property type="match status" value="3"/>
</dbReference>
<evidence type="ECO:0000256" key="1">
    <source>
        <dbReference type="PROSITE-ProRule" id="PRU01011"/>
    </source>
</evidence>
<accession>A0ABD0PJG9</accession>
<reference evidence="2 3" key="1">
    <citation type="submission" date="2024-05" db="EMBL/GenBank/DDBJ databases">
        <title>Genome sequencing and assembly of Indian major carp, Cirrhinus mrigala (Hamilton, 1822).</title>
        <authorList>
            <person name="Mohindra V."/>
            <person name="Chowdhury L.M."/>
            <person name="Lal K."/>
            <person name="Jena J.K."/>
        </authorList>
    </citation>
    <scope>NUCLEOTIDE SEQUENCE [LARGE SCALE GENOMIC DNA]</scope>
    <source>
        <strain evidence="2">CM1030</strain>
        <tissue evidence="2">Blood</tissue>
    </source>
</reference>
<dbReference type="AlphaFoldDB" id="A0ABD0PJG9"/>
<dbReference type="Pfam" id="PF00045">
    <property type="entry name" value="Hemopexin"/>
    <property type="match status" value="2"/>
</dbReference>
<protein>
    <submittedName>
        <fullName evidence="2">Uncharacterized protein</fullName>
    </submittedName>
</protein>
<comment type="caution">
    <text evidence="2">The sequence shown here is derived from an EMBL/GenBank/DDBJ whole genome shotgun (WGS) entry which is preliminary data.</text>
</comment>
<feature type="repeat" description="Hemopexin" evidence="1">
    <location>
        <begin position="84"/>
        <end position="131"/>
    </location>
</feature>
<dbReference type="PROSITE" id="PS51642">
    <property type="entry name" value="HEMOPEXIN_2"/>
    <property type="match status" value="2"/>
</dbReference>
<organism evidence="2 3">
    <name type="scientific">Cirrhinus mrigala</name>
    <name type="common">Mrigala</name>
    <dbReference type="NCBI Taxonomy" id="683832"/>
    <lineage>
        <taxon>Eukaryota</taxon>
        <taxon>Metazoa</taxon>
        <taxon>Chordata</taxon>
        <taxon>Craniata</taxon>
        <taxon>Vertebrata</taxon>
        <taxon>Euteleostomi</taxon>
        <taxon>Actinopterygii</taxon>
        <taxon>Neopterygii</taxon>
        <taxon>Teleostei</taxon>
        <taxon>Ostariophysi</taxon>
        <taxon>Cypriniformes</taxon>
        <taxon>Cyprinidae</taxon>
        <taxon>Labeoninae</taxon>
        <taxon>Labeonini</taxon>
        <taxon>Cirrhinus</taxon>
    </lineage>
</organism>
<dbReference type="InterPro" id="IPR036375">
    <property type="entry name" value="Hemopexin-like_dom_sf"/>
</dbReference>
<feature type="non-terminal residue" evidence="2">
    <location>
        <position position="138"/>
    </location>
</feature>
<sequence length="138" mass="15961">PLDECCFLPAGRRVWRYSGSDLDPGFPMKSRDLGLPNHADCAFFYQPLGRMVIFRGSRYYVLNPGSLSVEPYYPRALQDWKGLPRGLNGALTRPDGKLYFFKDQQYWRFDPGKLRITATGRWTQRLPWIGCHTTPSLQ</sequence>
<name>A0ABD0PJG9_CIRMR</name>
<dbReference type="Proteomes" id="UP001529510">
    <property type="component" value="Unassembled WGS sequence"/>
</dbReference>
<dbReference type="InterPro" id="IPR018487">
    <property type="entry name" value="Hemopexin-like_repeat"/>
</dbReference>
<dbReference type="EMBL" id="JAMKFB020000015">
    <property type="protein sequence ID" value="KAL0173373.1"/>
    <property type="molecule type" value="Genomic_DNA"/>
</dbReference>
<feature type="non-terminal residue" evidence="2">
    <location>
        <position position="1"/>
    </location>
</feature>
<keyword evidence="3" id="KW-1185">Reference proteome</keyword>
<gene>
    <name evidence="2" type="ORF">M9458_029341</name>
</gene>